<dbReference type="Proteomes" id="UP000184364">
    <property type="component" value="Unassembled WGS sequence"/>
</dbReference>
<organism evidence="2 3">
    <name type="scientific">Chryseobacterium polytrichastri</name>
    <dbReference type="NCBI Taxonomy" id="1302687"/>
    <lineage>
        <taxon>Bacteria</taxon>
        <taxon>Pseudomonadati</taxon>
        <taxon>Bacteroidota</taxon>
        <taxon>Flavobacteriia</taxon>
        <taxon>Flavobacteriales</taxon>
        <taxon>Weeksellaceae</taxon>
        <taxon>Chryseobacterium group</taxon>
        <taxon>Chryseobacterium</taxon>
    </lineage>
</organism>
<name>A0A1M6XLR5_9FLAO</name>
<keyword evidence="3" id="KW-1185">Reference proteome</keyword>
<protein>
    <recommendedName>
        <fullName evidence="4">BclA C-terminal domain-containing protein</fullName>
    </recommendedName>
</protein>
<sequence>MRNLVLSIGFFSALTLNAQVGINTITPKASLDINKSVNTTSAEGFLTVRITGTDLAAKDNLYGADQNSTVVYATSAPGTPTTKTSNITSPGFYYYKNSISKWVGLTMPKFFYMPSILFDTTTLGAGTKDLYQLYLTQFSTPAVSSTGSAGKIPVLERGDLEYYVTYLDSTVFTGVTINASGVMNYTVSSNATEASFMNIVFVVK</sequence>
<reference evidence="3" key="1">
    <citation type="submission" date="2016-11" db="EMBL/GenBank/DDBJ databases">
        <authorList>
            <person name="Varghese N."/>
            <person name="Submissions S."/>
        </authorList>
    </citation>
    <scope>NUCLEOTIDE SEQUENCE [LARGE SCALE GENOMIC DNA]</scope>
    <source>
        <strain evidence="3">DSM 26899</strain>
    </source>
</reference>
<feature type="signal peptide" evidence="1">
    <location>
        <begin position="1"/>
        <end position="18"/>
    </location>
</feature>
<keyword evidence="1" id="KW-0732">Signal</keyword>
<dbReference type="AlphaFoldDB" id="A0A1M6XLR5"/>
<proteinExistence type="predicted"/>
<evidence type="ECO:0000256" key="1">
    <source>
        <dbReference type="SAM" id="SignalP"/>
    </source>
</evidence>
<dbReference type="RefSeq" id="WP_073292587.1">
    <property type="nucleotide sequence ID" value="NZ_FRAV01000011.1"/>
</dbReference>
<evidence type="ECO:0008006" key="4">
    <source>
        <dbReference type="Google" id="ProtNLM"/>
    </source>
</evidence>
<accession>A0A1M6XLR5</accession>
<dbReference type="OrthoDB" id="9808953at2"/>
<feature type="chain" id="PRO_5009922477" description="BclA C-terminal domain-containing protein" evidence="1">
    <location>
        <begin position="19"/>
        <end position="204"/>
    </location>
</feature>
<gene>
    <name evidence="2" type="ORF">SAMN05444267_101152</name>
</gene>
<dbReference type="STRING" id="1302687.SAMN05444267_101152"/>
<evidence type="ECO:0000313" key="2">
    <source>
        <dbReference type="EMBL" id="SHL06914.1"/>
    </source>
</evidence>
<dbReference type="EMBL" id="FRAV01000011">
    <property type="protein sequence ID" value="SHL06914.1"/>
    <property type="molecule type" value="Genomic_DNA"/>
</dbReference>
<evidence type="ECO:0000313" key="3">
    <source>
        <dbReference type="Proteomes" id="UP000184364"/>
    </source>
</evidence>